<dbReference type="PANTHER" id="PTHR33592">
    <property type="entry name" value="TRANSMEMBRANE PROTEIN"/>
    <property type="match status" value="1"/>
</dbReference>
<proteinExistence type="predicted"/>
<sequence>MMSKKLVVSLAIMALLLLNSVKPNQAARILNEDEQIIRTNKWGARQDHLLLPILQRGRPVGPPSPSGCTWVPGQGGKPCSATVGQRSFAGKSQLDAARNITEPK</sequence>
<dbReference type="AlphaFoldDB" id="A0A9N7N6R5"/>
<gene>
    <name evidence="2" type="ORF">SHERM_23723</name>
</gene>
<dbReference type="OrthoDB" id="907209at2759"/>
<name>A0A9N7N6R5_STRHE</name>
<keyword evidence="1" id="KW-0732">Signal</keyword>
<dbReference type="PANTHER" id="PTHR33592:SF10">
    <property type="entry name" value="TRANSMEMBRANE PROTEIN"/>
    <property type="match status" value="1"/>
</dbReference>
<feature type="signal peptide" evidence="1">
    <location>
        <begin position="1"/>
        <end position="26"/>
    </location>
</feature>
<organism evidence="2 3">
    <name type="scientific">Striga hermonthica</name>
    <name type="common">Purple witchweed</name>
    <name type="synonym">Buchnera hermonthica</name>
    <dbReference type="NCBI Taxonomy" id="68872"/>
    <lineage>
        <taxon>Eukaryota</taxon>
        <taxon>Viridiplantae</taxon>
        <taxon>Streptophyta</taxon>
        <taxon>Embryophyta</taxon>
        <taxon>Tracheophyta</taxon>
        <taxon>Spermatophyta</taxon>
        <taxon>Magnoliopsida</taxon>
        <taxon>eudicotyledons</taxon>
        <taxon>Gunneridae</taxon>
        <taxon>Pentapetalae</taxon>
        <taxon>asterids</taxon>
        <taxon>lamiids</taxon>
        <taxon>Lamiales</taxon>
        <taxon>Orobanchaceae</taxon>
        <taxon>Buchnereae</taxon>
        <taxon>Striga</taxon>
    </lineage>
</organism>
<keyword evidence="3" id="KW-1185">Reference proteome</keyword>
<dbReference type="EMBL" id="CACSLK010027752">
    <property type="protein sequence ID" value="CAA0828028.1"/>
    <property type="molecule type" value="Genomic_DNA"/>
</dbReference>
<reference evidence="2" key="1">
    <citation type="submission" date="2019-12" db="EMBL/GenBank/DDBJ databases">
        <authorList>
            <person name="Scholes J."/>
        </authorList>
    </citation>
    <scope>NUCLEOTIDE SEQUENCE</scope>
</reference>
<evidence type="ECO:0000256" key="1">
    <source>
        <dbReference type="SAM" id="SignalP"/>
    </source>
</evidence>
<accession>A0A9N7N6R5</accession>
<dbReference type="Proteomes" id="UP001153555">
    <property type="component" value="Unassembled WGS sequence"/>
</dbReference>
<protein>
    <submittedName>
        <fullName evidence="2">Uncharacterized protein</fullName>
    </submittedName>
</protein>
<feature type="chain" id="PRO_5040334474" evidence="1">
    <location>
        <begin position="27"/>
        <end position="104"/>
    </location>
</feature>
<evidence type="ECO:0000313" key="3">
    <source>
        <dbReference type="Proteomes" id="UP001153555"/>
    </source>
</evidence>
<evidence type="ECO:0000313" key="2">
    <source>
        <dbReference type="EMBL" id="CAA0828028.1"/>
    </source>
</evidence>
<comment type="caution">
    <text evidence="2">The sequence shown here is derived from an EMBL/GenBank/DDBJ whole genome shotgun (WGS) entry which is preliminary data.</text>
</comment>